<dbReference type="Gene3D" id="3.60.15.10">
    <property type="entry name" value="Ribonuclease Z/Hydroxyacylglutathione hydrolase-like"/>
    <property type="match status" value="1"/>
</dbReference>
<feature type="transmembrane region" description="Helical" evidence="6">
    <location>
        <begin position="410"/>
        <end position="432"/>
    </location>
</feature>
<evidence type="ECO:0000259" key="7">
    <source>
        <dbReference type="SMART" id="SM00849"/>
    </source>
</evidence>
<dbReference type="NCBIfam" id="TIGR00360">
    <property type="entry name" value="ComEC_N-term"/>
    <property type="match status" value="1"/>
</dbReference>
<reference evidence="8" key="1">
    <citation type="submission" date="2020-05" db="EMBL/GenBank/DDBJ databases">
        <authorList>
            <person name="Chiriac C."/>
            <person name="Salcher M."/>
            <person name="Ghai R."/>
            <person name="Kavagutti S V."/>
        </authorList>
    </citation>
    <scope>NUCLEOTIDE SEQUENCE</scope>
</reference>
<feature type="transmembrane region" description="Helical" evidence="6">
    <location>
        <begin position="271"/>
        <end position="287"/>
    </location>
</feature>
<keyword evidence="3 6" id="KW-0812">Transmembrane</keyword>
<feature type="transmembrane region" description="Helical" evidence="6">
    <location>
        <begin position="332"/>
        <end position="353"/>
    </location>
</feature>
<feature type="transmembrane region" description="Helical" evidence="6">
    <location>
        <begin position="12"/>
        <end position="44"/>
    </location>
</feature>
<keyword evidence="5 6" id="KW-0472">Membrane</keyword>
<feature type="transmembrane region" description="Helical" evidence="6">
    <location>
        <begin position="439"/>
        <end position="461"/>
    </location>
</feature>
<evidence type="ECO:0000313" key="8">
    <source>
        <dbReference type="EMBL" id="CAB4955693.1"/>
    </source>
</evidence>
<keyword evidence="4 6" id="KW-1133">Transmembrane helix</keyword>
<evidence type="ECO:0000256" key="1">
    <source>
        <dbReference type="ARBA" id="ARBA00004651"/>
    </source>
</evidence>
<dbReference type="InterPro" id="IPR035681">
    <property type="entry name" value="ComA-like_MBL"/>
</dbReference>
<dbReference type="PANTHER" id="PTHR30619">
    <property type="entry name" value="DNA INTERNALIZATION/COMPETENCE PROTEIN COMEC/REC2"/>
    <property type="match status" value="1"/>
</dbReference>
<proteinExistence type="predicted"/>
<evidence type="ECO:0000256" key="5">
    <source>
        <dbReference type="ARBA" id="ARBA00023136"/>
    </source>
</evidence>
<organism evidence="8">
    <name type="scientific">freshwater metagenome</name>
    <dbReference type="NCBI Taxonomy" id="449393"/>
    <lineage>
        <taxon>unclassified sequences</taxon>
        <taxon>metagenomes</taxon>
        <taxon>ecological metagenomes</taxon>
    </lineage>
</organism>
<comment type="subcellular location">
    <subcellularLocation>
        <location evidence="1">Cell membrane</location>
        <topology evidence="1">Multi-pass membrane protein</topology>
    </subcellularLocation>
</comment>
<dbReference type="PROSITE" id="PS51257">
    <property type="entry name" value="PROKAR_LIPOPROTEIN"/>
    <property type="match status" value="1"/>
</dbReference>
<feature type="transmembrane region" description="Helical" evidence="6">
    <location>
        <begin position="374"/>
        <end position="398"/>
    </location>
</feature>
<keyword evidence="2" id="KW-1003">Cell membrane</keyword>
<dbReference type="InterPro" id="IPR036866">
    <property type="entry name" value="RibonucZ/Hydroxyglut_hydro"/>
</dbReference>
<accession>A0A6J7KLM7</accession>
<evidence type="ECO:0000256" key="6">
    <source>
        <dbReference type="SAM" id="Phobius"/>
    </source>
</evidence>
<dbReference type="EMBL" id="CAFBNF010000217">
    <property type="protein sequence ID" value="CAB4955693.1"/>
    <property type="molecule type" value="Genomic_DNA"/>
</dbReference>
<gene>
    <name evidence="8" type="ORF">UFOPK3773_01670</name>
</gene>
<dbReference type="CDD" id="cd07731">
    <property type="entry name" value="ComA-like_MBL-fold"/>
    <property type="match status" value="1"/>
</dbReference>
<dbReference type="Pfam" id="PF03772">
    <property type="entry name" value="Competence"/>
    <property type="match status" value="1"/>
</dbReference>
<feature type="transmembrane region" description="Helical" evidence="6">
    <location>
        <begin position="240"/>
        <end position="264"/>
    </location>
</feature>
<name>A0A6J7KLM7_9ZZZZ</name>
<dbReference type="SMART" id="SM00849">
    <property type="entry name" value="Lactamase_B"/>
    <property type="match status" value="1"/>
</dbReference>
<dbReference type="InterPro" id="IPR001279">
    <property type="entry name" value="Metallo-B-lactamas"/>
</dbReference>
<protein>
    <submittedName>
        <fullName evidence="8">Unannotated protein</fullName>
    </submittedName>
</protein>
<dbReference type="Pfam" id="PF00753">
    <property type="entry name" value="Lactamase_B"/>
    <property type="match status" value="1"/>
</dbReference>
<dbReference type="GO" id="GO:0005886">
    <property type="term" value="C:plasma membrane"/>
    <property type="evidence" value="ECO:0007669"/>
    <property type="project" value="UniProtKB-SubCell"/>
</dbReference>
<feature type="domain" description="Metallo-beta-lactamase" evidence="7">
    <location>
        <begin position="538"/>
        <end position="732"/>
    </location>
</feature>
<dbReference type="SUPFAM" id="SSF56281">
    <property type="entry name" value="Metallo-hydrolase/oxidoreductase"/>
    <property type="match status" value="1"/>
</dbReference>
<dbReference type="InterPro" id="IPR052159">
    <property type="entry name" value="Competence_DNA_uptake"/>
</dbReference>
<dbReference type="InterPro" id="IPR004477">
    <property type="entry name" value="ComEC_N"/>
</dbReference>
<dbReference type="PANTHER" id="PTHR30619:SF1">
    <property type="entry name" value="RECOMBINATION PROTEIN 2"/>
    <property type="match status" value="1"/>
</dbReference>
<sequence length="782" mass="78836">MKPDLRLWPTAASVWCSCAVVASALLSPVVALLAASLTSLAVAVGWRYRRGRIAPAVLLPLVALVLATGVAGLRVWAVSPDLLPEPGSAVTIEAVVDSDPRLVEGAGSSIVRGPPRTVTGITVHRITWEGGALSARLPASLWAPADAVGLLPGTSVTGYATVLPRKPGGDGTLSLSMRRVPTVLGEAPVWQRVAGNLRAGLRDATAGLPADGAALLPGLVLGDTSTLPDALADDMRTAGLAHLTAVSGANVSIVLGAALGLAALGRVRGRGRAVVAGVALIGFLILVRPSPSVVRATAMGSVVVLSLLTGGQRRGPPALAAASIVLLLVDPWLAVSAGFALSVAATAGLLIVAPQLRDGIAARAPWLPRSLAEALSITVSAQLVTAPVLVLIGASVGLGAVPANLLAELAVAPATLLGVAATLASAVSPALAHAVAVPAVLCAQWVAWVAHGVAATAPLLIPWPTGARGAALALMLLASGALTVKYRGPVRRAVSRVPRPVSAAVVAGVVVCGVALPRAGSEHWPPTGWVAVMCDVGQGDAIVLRIDADSAVVVDAGPEPARVDRCLSDLGISRVSALLLTHFHADHVEGVPGVLRGRAVGTVLVSPLAEPLDQAERVRAWCADAGVPVEVVSAGDSRQVGPVGWSVLWPTRIIRGEGSDSNNASLTALVVVEGVRLLLGGDLEPASQAAVMAVNGALTVDVVKVPHHGSLRQNPRFGPWSGARAALVSVGVDNGYGHPAPETLQSYESRGVGVWRTDHSGDIAVVATPAGVALLGRSGPGG</sequence>
<dbReference type="AlphaFoldDB" id="A0A6J7KLM7"/>
<evidence type="ECO:0000256" key="3">
    <source>
        <dbReference type="ARBA" id="ARBA00022692"/>
    </source>
</evidence>
<evidence type="ECO:0000256" key="4">
    <source>
        <dbReference type="ARBA" id="ARBA00022989"/>
    </source>
</evidence>
<evidence type="ECO:0000256" key="2">
    <source>
        <dbReference type="ARBA" id="ARBA00022475"/>
    </source>
</evidence>
<feature type="transmembrane region" description="Helical" evidence="6">
    <location>
        <begin position="56"/>
        <end position="77"/>
    </location>
</feature>